<proteinExistence type="inferred from homology"/>
<reference evidence="5" key="1">
    <citation type="submission" date="2020-04" db="EMBL/GenBank/DDBJ databases">
        <authorList>
            <person name="Zhang T."/>
        </authorList>
    </citation>
    <scope>NUCLEOTIDE SEQUENCE</scope>
    <source>
        <strain evidence="5">HKST-UBA01</strain>
    </source>
</reference>
<dbReference type="PANTHER" id="PTHR37690">
    <property type="entry name" value="CHORISMATE DEHYDRATASE"/>
    <property type="match status" value="1"/>
</dbReference>
<reference evidence="5" key="2">
    <citation type="journal article" date="2021" name="Microbiome">
        <title>Successional dynamics and alternative stable states in a saline activated sludge microbial community over 9 years.</title>
        <authorList>
            <person name="Wang Y."/>
            <person name="Ye J."/>
            <person name="Ju F."/>
            <person name="Liu L."/>
            <person name="Boyd J.A."/>
            <person name="Deng Y."/>
            <person name="Parks D.H."/>
            <person name="Jiang X."/>
            <person name="Yin X."/>
            <person name="Woodcroft B.J."/>
            <person name="Tyson G.W."/>
            <person name="Hugenholtz P."/>
            <person name="Polz M.F."/>
            <person name="Zhang T."/>
        </authorList>
    </citation>
    <scope>NUCLEOTIDE SEQUENCE</scope>
    <source>
        <strain evidence="5">HKST-UBA01</strain>
    </source>
</reference>
<dbReference type="InterPro" id="IPR003773">
    <property type="entry name" value="Menaquinone_biosynth"/>
</dbReference>
<dbReference type="EC" id="4.2.1.151" evidence="4"/>
<comment type="similarity">
    <text evidence="4">Belongs to the MqnA/MqnD family. MqnA subfamily.</text>
</comment>
<dbReference type="Pfam" id="PF02621">
    <property type="entry name" value="VitK2_biosynth"/>
    <property type="match status" value="1"/>
</dbReference>
<dbReference type="GO" id="GO:0009234">
    <property type="term" value="P:menaquinone biosynthetic process"/>
    <property type="evidence" value="ECO:0007669"/>
    <property type="project" value="UniProtKB-UniRule"/>
</dbReference>
<dbReference type="PANTHER" id="PTHR37690:SF1">
    <property type="entry name" value="CHORISMATE DEHYDRATASE"/>
    <property type="match status" value="1"/>
</dbReference>
<dbReference type="AlphaFoldDB" id="A0A956LZY7"/>
<dbReference type="EMBL" id="JAGQHR010000414">
    <property type="protein sequence ID" value="MCA9728551.1"/>
    <property type="molecule type" value="Genomic_DNA"/>
</dbReference>
<gene>
    <name evidence="4" type="primary">mqnA</name>
    <name evidence="5" type="ORF">KC729_12760</name>
</gene>
<evidence type="ECO:0000256" key="4">
    <source>
        <dbReference type="HAMAP-Rule" id="MF_00995"/>
    </source>
</evidence>
<dbReference type="InterPro" id="IPR030868">
    <property type="entry name" value="MqnA"/>
</dbReference>
<comment type="pathway">
    <text evidence="1 4">Quinol/quinone metabolism; menaquinone biosynthesis.</text>
</comment>
<evidence type="ECO:0000256" key="3">
    <source>
        <dbReference type="ARBA" id="ARBA00023239"/>
    </source>
</evidence>
<evidence type="ECO:0000313" key="5">
    <source>
        <dbReference type="EMBL" id="MCA9728551.1"/>
    </source>
</evidence>
<evidence type="ECO:0000256" key="1">
    <source>
        <dbReference type="ARBA" id="ARBA00004863"/>
    </source>
</evidence>
<comment type="catalytic activity">
    <reaction evidence="4">
        <text>chorismate = 3-[(1-carboxyvinyl)-oxy]benzoate + H2O</text>
        <dbReference type="Rhea" id="RHEA:40051"/>
        <dbReference type="ChEBI" id="CHEBI:15377"/>
        <dbReference type="ChEBI" id="CHEBI:29748"/>
        <dbReference type="ChEBI" id="CHEBI:76981"/>
        <dbReference type="EC" id="4.2.1.151"/>
    </reaction>
</comment>
<accession>A0A956LZY7</accession>
<keyword evidence="3 4" id="KW-0456">Lyase</keyword>
<name>A0A956LZY7_UNCEI</name>
<dbReference type="Gene3D" id="3.40.190.10">
    <property type="entry name" value="Periplasmic binding protein-like II"/>
    <property type="match status" value="2"/>
</dbReference>
<dbReference type="SUPFAM" id="SSF53850">
    <property type="entry name" value="Periplasmic binding protein-like II"/>
    <property type="match status" value="1"/>
</dbReference>
<comment type="caution">
    <text evidence="5">The sequence shown here is derived from an EMBL/GenBank/DDBJ whole genome shotgun (WGS) entry which is preliminary data.</text>
</comment>
<evidence type="ECO:0000313" key="6">
    <source>
        <dbReference type="Proteomes" id="UP000697710"/>
    </source>
</evidence>
<keyword evidence="2 4" id="KW-0474">Menaquinone biosynthesis</keyword>
<protein>
    <recommendedName>
        <fullName evidence="4">Chorismate dehydratase</fullName>
        <ecNumber evidence="4">4.2.1.151</ecNumber>
    </recommendedName>
    <alternativeName>
        <fullName evidence="4">Menaquinone biosynthetic enzyme MqnA</fullName>
    </alternativeName>
</protein>
<dbReference type="HAMAP" id="MF_00995">
    <property type="entry name" value="MqnA"/>
    <property type="match status" value="1"/>
</dbReference>
<sequence length="295" mass="32338">MSGPSRVARIPYLNSVPYYVNWDDLAPHSEGRWASHALPPRQLGMAMAEGQADAGLLPVADLIRLQADVTPLSAPEGSGASRLGIACRGRVDSVLLFVRDAEGGVPLTGRRPSLVLGAEDLEFLSGAHIALTEESSTSVRLLRLLLEVRHGIRPAAYERQGLRPVEDRFRAALVIGDQALRWRVRPPDGFVQAMDLASEWCDWTGLPFVFACWSVRRDLDPGRAQWLSEFLVSSLADADPRLAELASGLPAELGTAASLTEYLRNFIYRLGPEEIDSMNRFQALLSEHGIPCTED</sequence>
<comment type="function">
    <text evidence="4">Catalyzes the dehydration of chorismate into 3-[(1-carboxyvinyl)oxy]benzoate, a step in the biosynthesis of menaquinone (MK, vitamin K2).</text>
</comment>
<dbReference type="GO" id="GO:0016836">
    <property type="term" value="F:hydro-lyase activity"/>
    <property type="evidence" value="ECO:0007669"/>
    <property type="project" value="UniProtKB-UniRule"/>
</dbReference>
<organism evidence="5 6">
    <name type="scientific">Eiseniibacteriota bacterium</name>
    <dbReference type="NCBI Taxonomy" id="2212470"/>
    <lineage>
        <taxon>Bacteria</taxon>
        <taxon>Candidatus Eiseniibacteriota</taxon>
    </lineage>
</organism>
<dbReference type="Proteomes" id="UP000697710">
    <property type="component" value="Unassembled WGS sequence"/>
</dbReference>
<evidence type="ECO:0000256" key="2">
    <source>
        <dbReference type="ARBA" id="ARBA00022428"/>
    </source>
</evidence>